<evidence type="ECO:0000259" key="3">
    <source>
        <dbReference type="Pfam" id="PF01243"/>
    </source>
</evidence>
<dbReference type="EMBL" id="MOMC01000075">
    <property type="protein sequence ID" value="ONH24084.1"/>
    <property type="molecule type" value="Genomic_DNA"/>
</dbReference>
<evidence type="ECO:0000256" key="1">
    <source>
        <dbReference type="SAM" id="MobiDB-lite"/>
    </source>
</evidence>
<dbReference type="Proteomes" id="UP000188929">
    <property type="component" value="Unassembled WGS sequence"/>
</dbReference>
<dbReference type="SUPFAM" id="SSF56601">
    <property type="entry name" value="beta-lactamase/transpeptidase-like"/>
    <property type="match status" value="1"/>
</dbReference>
<proteinExistence type="predicted"/>
<evidence type="ECO:0008006" key="6">
    <source>
        <dbReference type="Google" id="ProtNLM"/>
    </source>
</evidence>
<dbReference type="InterPro" id="IPR052907">
    <property type="entry name" value="Beta-lactamase/esterase"/>
</dbReference>
<dbReference type="InterPro" id="IPR012349">
    <property type="entry name" value="Split_barrel_FMN-bd"/>
</dbReference>
<protein>
    <recommendedName>
        <fullName evidence="6">Serine hydrolase</fullName>
    </recommendedName>
</protein>
<organism evidence="4 5">
    <name type="scientific">Pseudofrankia asymbiotica</name>
    <dbReference type="NCBI Taxonomy" id="1834516"/>
    <lineage>
        <taxon>Bacteria</taxon>
        <taxon>Bacillati</taxon>
        <taxon>Actinomycetota</taxon>
        <taxon>Actinomycetes</taxon>
        <taxon>Frankiales</taxon>
        <taxon>Frankiaceae</taxon>
        <taxon>Pseudofrankia</taxon>
    </lineage>
</organism>
<dbReference type="Gene3D" id="2.30.110.10">
    <property type="entry name" value="Electron Transport, Fmn-binding Protein, Chain A"/>
    <property type="match status" value="1"/>
</dbReference>
<feature type="compositionally biased region" description="Polar residues" evidence="1">
    <location>
        <begin position="380"/>
        <end position="395"/>
    </location>
</feature>
<evidence type="ECO:0000313" key="5">
    <source>
        <dbReference type="Proteomes" id="UP000188929"/>
    </source>
</evidence>
<keyword evidence="5" id="KW-1185">Reference proteome</keyword>
<name>A0A1V2I312_9ACTN</name>
<accession>A0A1V2I312</accession>
<dbReference type="Pfam" id="PF01243">
    <property type="entry name" value="PNPOx_N"/>
    <property type="match status" value="1"/>
</dbReference>
<dbReference type="InterPro" id="IPR012338">
    <property type="entry name" value="Beta-lactam/transpept-like"/>
</dbReference>
<dbReference type="AlphaFoldDB" id="A0A1V2I312"/>
<dbReference type="PANTHER" id="PTHR43319:SF3">
    <property type="entry name" value="BETA-LACTAMASE-RELATED DOMAIN-CONTAINING PROTEIN"/>
    <property type="match status" value="1"/>
</dbReference>
<feature type="domain" description="Pyridoxamine 5'-phosphate oxidase N-terminal" evidence="3">
    <location>
        <begin position="435"/>
        <end position="532"/>
    </location>
</feature>
<dbReference type="Pfam" id="PF00144">
    <property type="entry name" value="Beta-lactamase"/>
    <property type="match status" value="1"/>
</dbReference>
<dbReference type="InterPro" id="IPR011576">
    <property type="entry name" value="Pyridox_Oxase_N"/>
</dbReference>
<feature type="region of interest" description="Disordered" evidence="1">
    <location>
        <begin position="380"/>
        <end position="418"/>
    </location>
</feature>
<dbReference type="Gene3D" id="3.40.710.10">
    <property type="entry name" value="DD-peptidase/beta-lactamase superfamily"/>
    <property type="match status" value="1"/>
</dbReference>
<evidence type="ECO:0000313" key="4">
    <source>
        <dbReference type="EMBL" id="ONH24084.1"/>
    </source>
</evidence>
<gene>
    <name evidence="4" type="ORF">BL253_31245</name>
</gene>
<comment type="caution">
    <text evidence="4">The sequence shown here is derived from an EMBL/GenBank/DDBJ whole genome shotgun (WGS) entry which is preliminary data.</text>
</comment>
<sequence length="581" mass="61782">MGERMSADDLQTRVQTAIDRMVRDGTEVGLQVAVVRHGHLVVDAVAGLRDAESRLPVLPDTLFYVASAAKGVAAATAHVLVERGVLTDDLRIADVWPEFGVHGKQDATLRHVLLHTVGVPAPPYDTTVEELCDWDHMCAALADARPWWVPGTRFGYHAQTFGFLLGETVRRASGRPLSWWLREAVTTPLGIEDDVRFGVRADLLGRVAHQHRPPGPTPEPPKAGSPADRAVPPGIRPDAGLANRRDVLTADIISSGTMTARGAARVYAALLGDVAGRAATGAAGGLVSPARLAAMAALTHDGQDEVMGMPTTWAFGFSPYRPGGVASRPGSTFGMIGSNGSAAYADIDSGVAVAVTRNRFSQDLSAAAEIDRIVADAFPSSANSRTSAGPRTSASPHAPTTDHRPPTMGATMDDPVTELDERFSDPGAQPTTWAATLEILETAQLSWISTVRADGRPHVTPLVAVWLDGALHFSTGPSEQKAVNLATNPNVVLATGSASWDQGTDVMVEGEAVRVTDRELLTRLADAWRARWDGGWRFDVADDGFHHEGGGPAFVFAVRPTKILAFGKGTFTHTRHLPQAR</sequence>
<feature type="compositionally biased region" description="Pro residues" evidence="1">
    <location>
        <begin position="213"/>
        <end position="223"/>
    </location>
</feature>
<reference evidence="5" key="1">
    <citation type="submission" date="2016-10" db="EMBL/GenBank/DDBJ databases">
        <title>Frankia sp. NRRL B-16386 Genome sequencing.</title>
        <authorList>
            <person name="Ghodhbane-Gtari F."/>
            <person name="Swanson E."/>
            <person name="Gueddou A."/>
            <person name="Hezbri K."/>
            <person name="Ktari K."/>
            <person name="Nouioui I."/>
            <person name="Morris K."/>
            <person name="Simpson S."/>
            <person name="Abebe-Akele F."/>
            <person name="Thomas K."/>
            <person name="Gtari M."/>
            <person name="Tisa L.S."/>
        </authorList>
    </citation>
    <scope>NUCLEOTIDE SEQUENCE [LARGE SCALE GENOMIC DNA]</scope>
    <source>
        <strain evidence="5">NRRL B-16386</strain>
    </source>
</reference>
<dbReference type="SUPFAM" id="SSF50475">
    <property type="entry name" value="FMN-binding split barrel"/>
    <property type="match status" value="1"/>
</dbReference>
<dbReference type="STRING" id="1834516.BL253_31245"/>
<dbReference type="PANTHER" id="PTHR43319">
    <property type="entry name" value="BETA-LACTAMASE-RELATED"/>
    <property type="match status" value="1"/>
</dbReference>
<dbReference type="InterPro" id="IPR001466">
    <property type="entry name" value="Beta-lactam-related"/>
</dbReference>
<feature type="region of interest" description="Disordered" evidence="1">
    <location>
        <begin position="207"/>
        <end position="240"/>
    </location>
</feature>
<feature type="domain" description="Beta-lactamase-related" evidence="2">
    <location>
        <begin position="18"/>
        <end position="369"/>
    </location>
</feature>
<evidence type="ECO:0000259" key="2">
    <source>
        <dbReference type="Pfam" id="PF00144"/>
    </source>
</evidence>